<evidence type="ECO:0000313" key="2">
    <source>
        <dbReference type="Proteomes" id="UP001163046"/>
    </source>
</evidence>
<sequence>MEDEATRRHWGDATGNALPGGAGTVFLYHLIHKHRTLLVNNAGRKTLPTEQLIIKDYSKPDLISGKTWLLPSSGEHNFSGDQNYHFEELQIYGAAQLAILTEPHNRSATIFFRNMIGDRTGTIHVGYNQTMDLIRPTIDLPFNVRVYRGGFLGLAPSTEVHGVEIHVDGVISYIRNITLHHGGLLVLREDSRTGNEAMENDFKFDFIRVQFEGVIQMISSPVKHNGMNLTVRVLHIEGGGKVEGSDLRVLAENISINTEGLLTVSGHGYQHTDGTGQGVHGTINRGAWSWNWRGGLWWRSWGHRREGKDHA</sequence>
<dbReference type="EMBL" id="MU827778">
    <property type="protein sequence ID" value="KAJ7340197.1"/>
    <property type="molecule type" value="Genomic_DNA"/>
</dbReference>
<gene>
    <name evidence="1" type="ORF">OS493_002928</name>
</gene>
<accession>A0A9W9YG57</accession>
<dbReference type="Proteomes" id="UP001163046">
    <property type="component" value="Unassembled WGS sequence"/>
</dbReference>
<dbReference type="OrthoDB" id="10053461at2759"/>
<keyword evidence="2" id="KW-1185">Reference proteome</keyword>
<dbReference type="AlphaFoldDB" id="A0A9W9YG57"/>
<reference evidence="1" key="1">
    <citation type="submission" date="2023-01" db="EMBL/GenBank/DDBJ databases">
        <title>Genome assembly of the deep-sea coral Lophelia pertusa.</title>
        <authorList>
            <person name="Herrera S."/>
            <person name="Cordes E."/>
        </authorList>
    </citation>
    <scope>NUCLEOTIDE SEQUENCE</scope>
    <source>
        <strain evidence="1">USNM1676648</strain>
        <tissue evidence="1">Polyp</tissue>
    </source>
</reference>
<proteinExistence type="predicted"/>
<organism evidence="1 2">
    <name type="scientific">Desmophyllum pertusum</name>
    <dbReference type="NCBI Taxonomy" id="174260"/>
    <lineage>
        <taxon>Eukaryota</taxon>
        <taxon>Metazoa</taxon>
        <taxon>Cnidaria</taxon>
        <taxon>Anthozoa</taxon>
        <taxon>Hexacorallia</taxon>
        <taxon>Scleractinia</taxon>
        <taxon>Caryophylliina</taxon>
        <taxon>Caryophylliidae</taxon>
        <taxon>Desmophyllum</taxon>
    </lineage>
</organism>
<evidence type="ECO:0000313" key="1">
    <source>
        <dbReference type="EMBL" id="KAJ7340197.1"/>
    </source>
</evidence>
<comment type="caution">
    <text evidence="1">The sequence shown here is derived from an EMBL/GenBank/DDBJ whole genome shotgun (WGS) entry which is preliminary data.</text>
</comment>
<protein>
    <submittedName>
        <fullName evidence="1">Uncharacterized protein</fullName>
    </submittedName>
</protein>
<name>A0A9W9YG57_9CNID</name>